<accession>A0ABR4YKL5</accession>
<evidence type="ECO:0000313" key="2">
    <source>
        <dbReference type="Proteomes" id="UP000030889"/>
    </source>
</evidence>
<comment type="caution">
    <text evidence="1">The sequence shown here is derived from an EMBL/GenBank/DDBJ whole genome shotgun (WGS) entry which is preliminary data.</text>
</comment>
<dbReference type="EMBL" id="JRGF01000003">
    <property type="protein sequence ID" value="KHE42657.1"/>
    <property type="molecule type" value="Genomic_DNA"/>
</dbReference>
<protein>
    <submittedName>
        <fullName evidence="1">Uncharacterized protein</fullName>
    </submittedName>
</protein>
<proteinExistence type="predicted"/>
<gene>
    <name evidence="1" type="ORF">LG35_03445</name>
</gene>
<sequence>MSVWNGQYFLQNPAASVRLPLVEDALCAVEYGRIVQCDDAAVGPRFKVYTHGIAALEMASAEVIPHYLYIHSQFIRNTLGAAARKLVLDTAQLIKGYCHSYMVLCEIYIQRFKDNKKFRTKKMKRIFFVIHN</sequence>
<evidence type="ECO:0000313" key="1">
    <source>
        <dbReference type="EMBL" id="KHE42657.1"/>
    </source>
</evidence>
<organism evidence="1 2">
    <name type="scientific">Alistipes inops</name>
    <dbReference type="NCBI Taxonomy" id="1501391"/>
    <lineage>
        <taxon>Bacteria</taxon>
        <taxon>Pseudomonadati</taxon>
        <taxon>Bacteroidota</taxon>
        <taxon>Bacteroidia</taxon>
        <taxon>Bacteroidales</taxon>
        <taxon>Rikenellaceae</taxon>
        <taxon>Alistipes</taxon>
    </lineage>
</organism>
<name>A0ABR4YKL5_9BACT</name>
<dbReference type="Proteomes" id="UP000030889">
    <property type="component" value="Unassembled WGS sequence"/>
</dbReference>
<reference evidence="1 2" key="1">
    <citation type="submission" date="2014-09" db="EMBL/GenBank/DDBJ databases">
        <title>Alistipes sp. 627, sp. nov., a novel member of the family Rikenellaceae isolated from human faeces.</title>
        <authorList>
            <person name="Shkoporov A.N."/>
            <person name="Chaplin A.V."/>
            <person name="Motuzova O.V."/>
            <person name="Kafarskaia L.I."/>
            <person name="Khokhlova E.V."/>
            <person name="Efimov B.A."/>
        </authorList>
    </citation>
    <scope>NUCLEOTIDE SEQUENCE [LARGE SCALE GENOMIC DNA]</scope>
    <source>
        <strain evidence="1 2">627</strain>
    </source>
</reference>
<keyword evidence="2" id="KW-1185">Reference proteome</keyword>